<comment type="caution">
    <text evidence="2">The sequence shown here is derived from an EMBL/GenBank/DDBJ whole genome shotgun (WGS) entry which is preliminary data.</text>
</comment>
<organism evidence="2 3">
    <name type="scientific">Streptomyces pimonensis</name>
    <dbReference type="NCBI Taxonomy" id="2860288"/>
    <lineage>
        <taxon>Bacteria</taxon>
        <taxon>Bacillati</taxon>
        <taxon>Actinomycetota</taxon>
        <taxon>Actinomycetes</taxon>
        <taxon>Kitasatosporales</taxon>
        <taxon>Streptomycetaceae</taxon>
        <taxon>Streptomyces</taxon>
    </lineage>
</organism>
<protein>
    <submittedName>
        <fullName evidence="2">Uncharacterized protein</fullName>
    </submittedName>
</protein>
<reference evidence="2 3" key="1">
    <citation type="journal article" date="2021" name="Res Sq">
        <title>Streptomyces Pimoensis sp. nov., Isolated From the Taklimakan Desert in Xinjiang, China.</title>
        <authorList>
            <person name="Zhang P."/>
            <person name="Luo X."/>
            <person name="Luo X."/>
            <person name="Liu Z."/>
            <person name="Xia Z."/>
            <person name="Wan C."/>
            <person name="zhang L."/>
        </authorList>
    </citation>
    <scope>NUCLEOTIDE SEQUENCE [LARGE SCALE GENOMIC DNA]</scope>
    <source>
        <strain evidence="2 3">TRM75549</strain>
    </source>
</reference>
<feature type="region of interest" description="Disordered" evidence="1">
    <location>
        <begin position="83"/>
        <end position="104"/>
    </location>
</feature>
<sequence>MSIPPPHGPSQEPQDPQGRRPDPRRPAPWGRAPYPPPLSTHGGPSGFAPYGLYGPYGPRPPAVGWDVTDPYVSVTARHALGLTATPPEYDEEAERDTDGGGMKV</sequence>
<dbReference type="EMBL" id="JAHWZY010000002">
    <property type="protein sequence ID" value="MEZ3177635.1"/>
    <property type="molecule type" value="Genomic_DNA"/>
</dbReference>
<dbReference type="RefSeq" id="WP_371235741.1">
    <property type="nucleotide sequence ID" value="NZ_JAHWZY010000002.1"/>
</dbReference>
<feature type="region of interest" description="Disordered" evidence="1">
    <location>
        <begin position="1"/>
        <end position="59"/>
    </location>
</feature>
<keyword evidence="3" id="KW-1185">Reference proteome</keyword>
<evidence type="ECO:0000313" key="3">
    <source>
        <dbReference type="Proteomes" id="UP001567537"/>
    </source>
</evidence>
<gene>
    <name evidence="2" type="ORF">KYY02_02575</name>
</gene>
<dbReference type="Proteomes" id="UP001567537">
    <property type="component" value="Unassembled WGS sequence"/>
</dbReference>
<accession>A0ABV4ISI7</accession>
<evidence type="ECO:0000256" key="1">
    <source>
        <dbReference type="SAM" id="MobiDB-lite"/>
    </source>
</evidence>
<proteinExistence type="predicted"/>
<name>A0ABV4ISI7_9ACTN</name>
<evidence type="ECO:0000313" key="2">
    <source>
        <dbReference type="EMBL" id="MEZ3177635.1"/>
    </source>
</evidence>